<proteinExistence type="predicted"/>
<dbReference type="AlphaFoldDB" id="A0A835LI87"/>
<feature type="region of interest" description="Disordered" evidence="1">
    <location>
        <begin position="1"/>
        <end position="44"/>
    </location>
</feature>
<name>A0A835LI87_9MAGN</name>
<organism evidence="2 3">
    <name type="scientific">Coptis chinensis</name>
    <dbReference type="NCBI Taxonomy" id="261450"/>
    <lineage>
        <taxon>Eukaryota</taxon>
        <taxon>Viridiplantae</taxon>
        <taxon>Streptophyta</taxon>
        <taxon>Embryophyta</taxon>
        <taxon>Tracheophyta</taxon>
        <taxon>Spermatophyta</taxon>
        <taxon>Magnoliopsida</taxon>
        <taxon>Ranunculales</taxon>
        <taxon>Ranunculaceae</taxon>
        <taxon>Coptidoideae</taxon>
        <taxon>Coptis</taxon>
    </lineage>
</organism>
<dbReference type="EMBL" id="JADFTS010000007">
    <property type="protein sequence ID" value="KAF9595765.1"/>
    <property type="molecule type" value="Genomic_DNA"/>
</dbReference>
<gene>
    <name evidence="2" type="ORF">IFM89_003507</name>
</gene>
<evidence type="ECO:0000256" key="1">
    <source>
        <dbReference type="SAM" id="MobiDB-lite"/>
    </source>
</evidence>
<accession>A0A835LI87</accession>
<dbReference type="OrthoDB" id="1934648at2759"/>
<keyword evidence="3" id="KW-1185">Reference proteome</keyword>
<evidence type="ECO:0000313" key="3">
    <source>
        <dbReference type="Proteomes" id="UP000631114"/>
    </source>
</evidence>
<protein>
    <submittedName>
        <fullName evidence="2">Uncharacterized protein</fullName>
    </submittedName>
</protein>
<reference evidence="2 3" key="1">
    <citation type="submission" date="2020-10" db="EMBL/GenBank/DDBJ databases">
        <title>The Coptis chinensis genome and diversification of protoberbering-type alkaloids.</title>
        <authorList>
            <person name="Wang B."/>
            <person name="Shu S."/>
            <person name="Song C."/>
            <person name="Liu Y."/>
        </authorList>
    </citation>
    <scope>NUCLEOTIDE SEQUENCE [LARGE SCALE GENOMIC DNA]</scope>
    <source>
        <strain evidence="2">HL-2020</strain>
        <tissue evidence="2">Leaf</tissue>
    </source>
</reference>
<feature type="compositionally biased region" description="Basic and acidic residues" evidence="1">
    <location>
        <begin position="1"/>
        <end position="19"/>
    </location>
</feature>
<comment type="caution">
    <text evidence="2">The sequence shown here is derived from an EMBL/GenBank/DDBJ whole genome shotgun (WGS) entry which is preliminary data.</text>
</comment>
<sequence>MDRENKPMGKVTESEKVADRLGSSKSERGGGVHISGNDSPGKGVVDKFKGAFTSWFGKETSNRRIMKCEDLELRNIAQDSPRTIKAEPYSPQRN</sequence>
<evidence type="ECO:0000313" key="2">
    <source>
        <dbReference type="EMBL" id="KAF9595765.1"/>
    </source>
</evidence>
<dbReference type="Proteomes" id="UP000631114">
    <property type="component" value="Unassembled WGS sequence"/>
</dbReference>